<dbReference type="PROSITE" id="PS00041">
    <property type="entry name" value="HTH_ARAC_FAMILY_1"/>
    <property type="match status" value="1"/>
</dbReference>
<dbReference type="SUPFAM" id="SSF46689">
    <property type="entry name" value="Homeodomain-like"/>
    <property type="match status" value="2"/>
</dbReference>
<dbReference type="InterPro" id="IPR003313">
    <property type="entry name" value="AraC-bd"/>
</dbReference>
<reference evidence="5 6" key="1">
    <citation type="submission" date="2018-01" db="EMBL/GenBank/DDBJ databases">
        <authorList>
            <person name="Gaut B.S."/>
            <person name="Morton B.R."/>
            <person name="Clegg M.T."/>
            <person name="Duvall M.R."/>
        </authorList>
    </citation>
    <scope>NUCLEOTIDE SEQUENCE [LARGE SCALE GENOMIC DNA]</scope>
    <source>
        <strain evidence="5">GP69</strain>
    </source>
</reference>
<gene>
    <name evidence="5" type="primary">tetD_2</name>
    <name evidence="5" type="ORF">AMURIS_00428</name>
</gene>
<dbReference type="InterPro" id="IPR018060">
    <property type="entry name" value="HTH_AraC"/>
</dbReference>
<keyword evidence="3" id="KW-0804">Transcription</keyword>
<proteinExistence type="predicted"/>
<dbReference type="InterPro" id="IPR014710">
    <property type="entry name" value="RmlC-like_jellyroll"/>
</dbReference>
<evidence type="ECO:0000313" key="5">
    <source>
        <dbReference type="EMBL" id="SOY27724.1"/>
    </source>
</evidence>
<dbReference type="PANTHER" id="PTHR43280">
    <property type="entry name" value="ARAC-FAMILY TRANSCRIPTIONAL REGULATOR"/>
    <property type="match status" value="1"/>
</dbReference>
<dbReference type="SUPFAM" id="SSF51215">
    <property type="entry name" value="Regulatory protein AraC"/>
    <property type="match status" value="1"/>
</dbReference>
<dbReference type="InterPro" id="IPR009057">
    <property type="entry name" value="Homeodomain-like_sf"/>
</dbReference>
<dbReference type="PROSITE" id="PS01124">
    <property type="entry name" value="HTH_ARAC_FAMILY_2"/>
    <property type="match status" value="1"/>
</dbReference>
<evidence type="ECO:0000313" key="6">
    <source>
        <dbReference type="Proteomes" id="UP000236311"/>
    </source>
</evidence>
<evidence type="ECO:0000256" key="3">
    <source>
        <dbReference type="ARBA" id="ARBA00023163"/>
    </source>
</evidence>
<dbReference type="InterPro" id="IPR020449">
    <property type="entry name" value="Tscrpt_reg_AraC-type_HTH"/>
</dbReference>
<feature type="domain" description="HTH araC/xylS-type" evidence="4">
    <location>
        <begin position="186"/>
        <end position="284"/>
    </location>
</feature>
<keyword evidence="6" id="KW-1185">Reference proteome</keyword>
<sequence>MIEVLNGIQETVVYRNLKGIRLYHNRENENYPIHWHMAMEIIMPYREKYSAKVGETDFTLNVGDILLIPPGELHSLSAPPGKGERLIALLDLSSVFRSSDMSSLFHLLHPYMLIRSSDDPEFSRSLCACLSEVEREYFGNEPLAEASIYSHLLRFFTLLGRRTLNATVKFPDIMPGKQHEYAEKFMAICNYICDHCAENLTVEALAEKTGFSKFHFSRLFKQFTGMTCYNYLMNKRISCAERLLIMPGLSVTEAAMQSGFNSLSTFNRIFKSVKGCTPSEYRQLNNRRFKTHSDADLHPQK</sequence>
<dbReference type="Gene3D" id="2.60.120.10">
    <property type="entry name" value="Jelly Rolls"/>
    <property type="match status" value="1"/>
</dbReference>
<dbReference type="GO" id="GO:0003700">
    <property type="term" value="F:DNA-binding transcription factor activity"/>
    <property type="evidence" value="ECO:0007669"/>
    <property type="project" value="InterPro"/>
</dbReference>
<dbReference type="InterPro" id="IPR037923">
    <property type="entry name" value="HTH-like"/>
</dbReference>
<dbReference type="Gene3D" id="1.10.10.60">
    <property type="entry name" value="Homeodomain-like"/>
    <property type="match status" value="2"/>
</dbReference>
<evidence type="ECO:0000256" key="2">
    <source>
        <dbReference type="ARBA" id="ARBA00023125"/>
    </source>
</evidence>
<dbReference type="CDD" id="cd02208">
    <property type="entry name" value="cupin_RmlC-like"/>
    <property type="match status" value="1"/>
</dbReference>
<protein>
    <submittedName>
        <fullName evidence="5">Transposon Tn10 TetD protein</fullName>
    </submittedName>
</protein>
<dbReference type="Proteomes" id="UP000236311">
    <property type="component" value="Unassembled WGS sequence"/>
</dbReference>
<evidence type="ECO:0000259" key="4">
    <source>
        <dbReference type="PROSITE" id="PS01124"/>
    </source>
</evidence>
<organism evidence="5 6">
    <name type="scientific">Acetatifactor muris</name>
    <dbReference type="NCBI Taxonomy" id="879566"/>
    <lineage>
        <taxon>Bacteria</taxon>
        <taxon>Bacillati</taxon>
        <taxon>Bacillota</taxon>
        <taxon>Clostridia</taxon>
        <taxon>Lachnospirales</taxon>
        <taxon>Lachnospiraceae</taxon>
        <taxon>Acetatifactor</taxon>
    </lineage>
</organism>
<dbReference type="EMBL" id="OFSM01000002">
    <property type="protein sequence ID" value="SOY27724.1"/>
    <property type="molecule type" value="Genomic_DNA"/>
</dbReference>
<dbReference type="RefSeq" id="WP_103237842.1">
    <property type="nucleotide sequence ID" value="NZ_JANJZD010000002.1"/>
</dbReference>
<evidence type="ECO:0000256" key="1">
    <source>
        <dbReference type="ARBA" id="ARBA00023015"/>
    </source>
</evidence>
<dbReference type="InterPro" id="IPR018062">
    <property type="entry name" value="HTH_AraC-typ_CS"/>
</dbReference>
<dbReference type="PANTHER" id="PTHR43280:SF2">
    <property type="entry name" value="HTH-TYPE TRANSCRIPTIONAL REGULATOR EXSA"/>
    <property type="match status" value="1"/>
</dbReference>
<dbReference type="Pfam" id="PF02311">
    <property type="entry name" value="AraC_binding"/>
    <property type="match status" value="1"/>
</dbReference>
<dbReference type="Pfam" id="PF12833">
    <property type="entry name" value="HTH_18"/>
    <property type="match status" value="1"/>
</dbReference>
<accession>A0A2K4ZB86</accession>
<name>A0A2K4ZB86_9FIRM</name>
<dbReference type="AlphaFoldDB" id="A0A2K4ZB86"/>
<keyword evidence="2" id="KW-0238">DNA-binding</keyword>
<keyword evidence="1" id="KW-0805">Transcription regulation</keyword>
<dbReference type="SMART" id="SM00342">
    <property type="entry name" value="HTH_ARAC"/>
    <property type="match status" value="1"/>
</dbReference>
<dbReference type="GO" id="GO:0043565">
    <property type="term" value="F:sequence-specific DNA binding"/>
    <property type="evidence" value="ECO:0007669"/>
    <property type="project" value="InterPro"/>
</dbReference>
<dbReference type="OrthoDB" id="9799319at2"/>
<dbReference type="PRINTS" id="PR00032">
    <property type="entry name" value="HTHARAC"/>
</dbReference>